<keyword evidence="3" id="KW-1185">Reference proteome</keyword>
<evidence type="ECO:0000313" key="3">
    <source>
        <dbReference type="Proteomes" id="UP000001036"/>
    </source>
</evidence>
<feature type="domain" description="HigA2-like helix-turn-helix" evidence="1">
    <location>
        <begin position="15"/>
        <end position="94"/>
    </location>
</feature>
<name>B3PCA1_CELJU</name>
<dbReference type="GO" id="GO:0003677">
    <property type="term" value="F:DNA binding"/>
    <property type="evidence" value="ECO:0007669"/>
    <property type="project" value="InterPro"/>
</dbReference>
<dbReference type="STRING" id="498211.CJA_1214"/>
<accession>B3PCA1</accession>
<dbReference type="Proteomes" id="UP000001036">
    <property type="component" value="Chromosome"/>
</dbReference>
<dbReference type="Gene3D" id="1.10.260.40">
    <property type="entry name" value="lambda repressor-like DNA-binding domains"/>
    <property type="match status" value="1"/>
</dbReference>
<reference evidence="2 3" key="1">
    <citation type="journal article" date="2008" name="J. Bacteriol.">
        <title>Insights into plant cell wall degradation from the genome sequence of the soil bacterium Cellvibrio japonicus.</title>
        <authorList>
            <person name="Deboy R.T."/>
            <person name="Mongodin E.F."/>
            <person name="Fouts D.E."/>
            <person name="Tailford L.E."/>
            <person name="Khouri H."/>
            <person name="Emerson J.B."/>
            <person name="Mohamoud Y."/>
            <person name="Watkins K."/>
            <person name="Henrissat B."/>
            <person name="Gilbert H.J."/>
            <person name="Nelson K.E."/>
        </authorList>
    </citation>
    <scope>NUCLEOTIDE SEQUENCE [LARGE SCALE GENOMIC DNA]</scope>
    <source>
        <strain evidence="2 3">Ueda107</strain>
    </source>
</reference>
<evidence type="ECO:0000259" key="1">
    <source>
        <dbReference type="Pfam" id="PF13744"/>
    </source>
</evidence>
<dbReference type="KEGG" id="cja:CJA_1214"/>
<dbReference type="Pfam" id="PF13744">
    <property type="entry name" value="HTH_37"/>
    <property type="match status" value="1"/>
</dbReference>
<dbReference type="EMBL" id="CP000934">
    <property type="protein sequence ID" value="ACE84602.1"/>
    <property type="molecule type" value="Genomic_DNA"/>
</dbReference>
<dbReference type="OrthoDB" id="129377at2"/>
<dbReference type="InterPro" id="IPR010982">
    <property type="entry name" value="Lambda_DNA-bd_dom_sf"/>
</dbReference>
<dbReference type="AlphaFoldDB" id="B3PCA1"/>
<sequence>MKDDPIEIVRGSGNVYRDFEDADADIKQLKAILAAAIIKELDAQGLTMRQAHAQTGYAAADFSRIRKANLDRFSIDRLMGMLNGLGARVDVRINIRKSVTNPGLQL</sequence>
<dbReference type="eggNOG" id="COG5606">
    <property type="taxonomic scope" value="Bacteria"/>
</dbReference>
<gene>
    <name evidence="2" type="ordered locus">CJA_1214</name>
</gene>
<dbReference type="InterPro" id="IPR039554">
    <property type="entry name" value="HigA2-like_HTH"/>
</dbReference>
<protein>
    <recommendedName>
        <fullName evidence="1">HigA2-like helix-turn-helix domain-containing protein</fullName>
    </recommendedName>
</protein>
<dbReference type="RefSeq" id="WP_012486861.1">
    <property type="nucleotide sequence ID" value="NC_010995.1"/>
</dbReference>
<dbReference type="HOGENOM" id="CLU_163934_0_0_6"/>
<organism evidence="2 3">
    <name type="scientific">Cellvibrio japonicus (strain Ueda107)</name>
    <name type="common">Pseudomonas fluorescens subsp. cellulosa</name>
    <dbReference type="NCBI Taxonomy" id="498211"/>
    <lineage>
        <taxon>Bacteria</taxon>
        <taxon>Pseudomonadati</taxon>
        <taxon>Pseudomonadota</taxon>
        <taxon>Gammaproteobacteria</taxon>
        <taxon>Cellvibrionales</taxon>
        <taxon>Cellvibrionaceae</taxon>
        <taxon>Cellvibrio</taxon>
    </lineage>
</organism>
<dbReference type="SUPFAM" id="SSF47413">
    <property type="entry name" value="lambda repressor-like DNA-binding domains"/>
    <property type="match status" value="1"/>
</dbReference>
<proteinExistence type="predicted"/>
<evidence type="ECO:0000313" key="2">
    <source>
        <dbReference type="EMBL" id="ACE84602.1"/>
    </source>
</evidence>